<feature type="compositionally biased region" description="Basic residues" evidence="4">
    <location>
        <begin position="2306"/>
        <end position="2316"/>
    </location>
</feature>
<feature type="compositionally biased region" description="Polar residues" evidence="4">
    <location>
        <begin position="138"/>
        <end position="147"/>
    </location>
</feature>
<evidence type="ECO:0000256" key="4">
    <source>
        <dbReference type="SAM" id="MobiDB-lite"/>
    </source>
</evidence>
<feature type="domain" description="EF-hand" evidence="5">
    <location>
        <begin position="2201"/>
        <end position="2236"/>
    </location>
</feature>
<dbReference type="SMART" id="SM00054">
    <property type="entry name" value="EFh"/>
    <property type="match status" value="14"/>
</dbReference>
<dbReference type="Pfam" id="PF13833">
    <property type="entry name" value="EF-hand_8"/>
    <property type="match status" value="2"/>
</dbReference>
<sequence length="2540" mass="283925">MEAPLSPVSSKSQDLNKPAEENKSQDLNQQAEDNKTQNLSEHTEDNKSQDIIEHGEDDIKSLNDRSEGGRKSPNPNDLSENDSKSQDPNDQSEGKPQDLTELSEDSKSQDRKDQSDEELVTPSGTSELQSQDGKENSQTRSSRSWGKTATDLKDDLSSSLTTEPRTAAHRSSRGFDSKLKILKQADWDELQSSQDEELPFSLWKTEDEWRDHIPTQHAVECKLSYHTHCCFSATEQMIRHSPVNPTKGPCYQGFFLKKRRAKFKRCKVSSSAERMQKAGRKEVKESKIFSKTQPPRTTSPSLRRSKVLYNLYTTFCDEGELFDTCLAPGARGLSRACSIFGAIKKGKINISNLLLSLHTLGILLTKSEMYQALKFIPMDVHGNLDFADFLDILKTTPSFTEREALKNALFIFKNIRKDMVAIDDLETILACLGVTLSPKVIQHAVGSIRVTWDGKINISEFLSLVRGPPVCHKGLVIRMIQRPNGECCLLTSLSSIILITTPLLPSYGKGKPNPRNLLRLSRPNPVLQFLKSVWKRRPLSGQKSDEALAIQKARKISLSASQEEDVPFSVINYDAIQKQKKKKRLSFSKDLPRRYDFEETFQTSDSESEGKPSEAVSDQQALQNAFDILNTLAEDYMKGNELHSTFHKMGVSVNEKEFQDVLQKAGLARDGMVNFSNFVSALGKTSRITEFAMLKGAIQAIDKIEGGKVAVHDLPAFASCMGVHLSDHDFKRALKHVSVDGDGKVVVKDFMKVFTNTPHFSDLTVLKGIIKALITRTSSDKTGKIDIGQVLKKISKLRRFTEMEVLNNAIKTFSQFKDEKVKVSDVEACFRTIGVHLTRPELKQAINSVVVSADGTVVVKELTAAMKSTRRFANFSGVMENICALKLIKEHSVGESPAVEGTTSRLGLRMANRLIAQVLKSVRMTEAGQPHFINFLRVLTRNDQIRTAAALTDGFETLAKLENGKIGMEGLQVVLNSFNIFLSPKEASDALALCNVDGKKTVNLKDFFKGTTYTATFITHPELQLTCMALNKLKGNHFNLHALESTLKTLDLPEASELLQEVMKTAKADSHGRVNFREFMRVYTLLPELLEATVLTDTMNAMSNIRGDQVQVDDLPKTLANVGIKLTPEELQQLVHSVPVTGDGTVGFDEIIRSITGTQSISEFDALKKAFDAISELCKQKIKKEELPVALEILGIRLSAEELQLALTSVSIDGSGRLDGIEFLKVWFNSPHFFEFIALRDAIKHVESIRNKKMTVQQLEGSLGGLGLYLPNKTFNDIVKSVKTDENEQIYFKDFLLGLGETEDFTELEALQRAATIIDIGNNGWMQPKELQSTLDTLGIYLKHEEFQEIAKELMNDEGIVNVKDCLITLSKRQRFKDSLALQSAVVNFSKIRGEKVDVRDLESIMEGLGINLSNTEFQNALKAIPVDEFGRVTFKDFLTSVVNNERFSESAAVHNLYMLISKMDGDKVEVSQLKDILAPMGILLTKDDAKEVLKSMSVKRDGMVKLKEFMNELPNTRRFSTAVEMEGAMKTMNSIKQGWVDTGELDSIMRSMGLNLLPDEIEQALKNVTPNDHGKVSVERVLSALTKTRRFSQAESNKVSIENLDSILESMGIVLTKDGMQEVLKQVKVDEDGKVNLNEFMNSLSEMRETLEGDQGHMVAMEEVDSFLSNLGIHLTEEQLQGVLKYVTVNEHGKVNMSELMASVVKNQAEADRVPVDNLNAILATMSIQLTDDELQEALKSTTVDDDGKVNLNEFMEGVKNVQLKAGIVAESDTLSPTSEQKSSLLSEEQGKKDLTGSSPGAEDSLSSKEVVEDVRLTQPSPTHEGEMVDVQDLGNVLAIEGIQLAEEEFQEALKNAPVDAEGKVNLEEFMKQVRKSQQHRQSEEEISVLDLGSILARKGFFLSDKELQEVLANVDVNEDGTVNLSDCLKEIQALQGLSSIKKRVAIENLEEVLDEMGIQLTNKQLYEALKCTPIDADGTVDLETFKRGVHSVLSSQQTGKMVDVSKLDSILGAMGLRLTQMEVQEAIKRTINKDGTVNMKDFMWAIQDLPSIQDEKVDISDLDTVLGGMGIFLTQEELEEAQKIAMMNEDGTVNLKEFVRACNVTLARSEMEGTYVGKKLHAKSIRFPKVTERHHQEAPSRIQFSEAPSDVGKSRAARNLTKPQLEAFRNAYDSFSKDFDGTIDLGALQNTAYNLGINLTEEEAFDELVYADTDRDGKVNFTDFLNIITDSNRFIQAVAPKKGDMETVDARGILLFELLSKLVETSMLPRKTTVNIVSYYRQKFLESTGKKAWRSDSIAEGKSAQKKGPMKKSKSTSLSAFAGAARICVMKDKELEEYVEQLREKIAPSESPYSQVPIFPLIPNQDGLTSGRPKKNLQKLEQLRRQEPLSSFEDHFFHKKRWLKQEPKSNKPKKLSLSLAPQLTHGKRRFTFDNLEEIRREVKKATDAYRMAIALRERNKSLKLWKRVRGAEIGLDSGNPSFYQTFSTYSWSWNVCQELLTPRELREYDRKTYRDSCRSSAAGEKLIKAGGRHKGSKK</sequence>
<feature type="compositionally biased region" description="Basic and acidic residues" evidence="4">
    <location>
        <begin position="1807"/>
        <end position="1817"/>
    </location>
</feature>
<evidence type="ECO:0000313" key="6">
    <source>
        <dbReference type="EMBL" id="CAI5789948.1"/>
    </source>
</evidence>
<dbReference type="SUPFAM" id="SSF47473">
    <property type="entry name" value="EF-hand"/>
    <property type="match status" value="12"/>
</dbReference>
<evidence type="ECO:0000313" key="7">
    <source>
        <dbReference type="Proteomes" id="UP001178461"/>
    </source>
</evidence>
<dbReference type="Gene3D" id="1.10.238.10">
    <property type="entry name" value="EF-hand"/>
    <property type="match status" value="14"/>
</dbReference>
<proteinExistence type="predicted"/>
<keyword evidence="2" id="KW-0677">Repeat</keyword>
<evidence type="ECO:0000256" key="3">
    <source>
        <dbReference type="ARBA" id="ARBA00022837"/>
    </source>
</evidence>
<evidence type="ECO:0000259" key="5">
    <source>
        <dbReference type="PROSITE" id="PS50222"/>
    </source>
</evidence>
<feature type="domain" description="EF-hand" evidence="5">
    <location>
        <begin position="2165"/>
        <end position="2200"/>
    </location>
</feature>
<dbReference type="CDD" id="cd00051">
    <property type="entry name" value="EFh"/>
    <property type="match status" value="1"/>
</dbReference>
<evidence type="ECO:0000256" key="2">
    <source>
        <dbReference type="ARBA" id="ARBA00022737"/>
    </source>
</evidence>
<dbReference type="InterPro" id="IPR002048">
    <property type="entry name" value="EF_hand_dom"/>
</dbReference>
<accession>A0AA35L652</accession>
<feature type="compositionally biased region" description="Low complexity" evidence="4">
    <location>
        <begin position="1780"/>
        <end position="1789"/>
    </location>
</feature>
<feature type="compositionally biased region" description="Basic and acidic residues" evidence="4">
    <location>
        <begin position="41"/>
        <end position="70"/>
    </location>
</feature>
<dbReference type="InterPro" id="IPR011992">
    <property type="entry name" value="EF-hand-dom_pair"/>
</dbReference>
<feature type="region of interest" description="Disordered" evidence="4">
    <location>
        <begin position="1774"/>
        <end position="1828"/>
    </location>
</feature>
<name>A0AA35L652_9SAUR</name>
<dbReference type="PANTHER" id="PTHR22656:SF1">
    <property type="entry name" value="EF-HAND CALCIUM-BINDING DOMAIN-CONTAINING PROTEIN 13"/>
    <property type="match status" value="1"/>
</dbReference>
<feature type="domain" description="EF-hand" evidence="5">
    <location>
        <begin position="1731"/>
        <end position="1766"/>
    </location>
</feature>
<dbReference type="PROSITE" id="PS50222">
    <property type="entry name" value="EF_HAND_2"/>
    <property type="match status" value="5"/>
</dbReference>
<feature type="compositionally biased region" description="Polar residues" evidence="4">
    <location>
        <begin position="25"/>
        <end position="40"/>
    </location>
</feature>
<dbReference type="PROSITE" id="PS00018">
    <property type="entry name" value="EF_HAND_1"/>
    <property type="match status" value="1"/>
</dbReference>
<keyword evidence="1" id="KW-0479">Metal-binding</keyword>
<dbReference type="InterPro" id="IPR018247">
    <property type="entry name" value="EF_Hand_1_Ca_BS"/>
</dbReference>
<dbReference type="PANTHER" id="PTHR22656">
    <property type="entry name" value="EF-HAND CALCIUM-BINDING DOMAIN-CONTAINING PROTEIN 13"/>
    <property type="match status" value="1"/>
</dbReference>
<keyword evidence="7" id="KW-1185">Reference proteome</keyword>
<organism evidence="6 7">
    <name type="scientific">Podarcis lilfordi</name>
    <name type="common">Lilford's wall lizard</name>
    <dbReference type="NCBI Taxonomy" id="74358"/>
    <lineage>
        <taxon>Eukaryota</taxon>
        <taxon>Metazoa</taxon>
        <taxon>Chordata</taxon>
        <taxon>Craniata</taxon>
        <taxon>Vertebrata</taxon>
        <taxon>Euteleostomi</taxon>
        <taxon>Lepidosauria</taxon>
        <taxon>Squamata</taxon>
        <taxon>Bifurcata</taxon>
        <taxon>Unidentata</taxon>
        <taxon>Episquamata</taxon>
        <taxon>Laterata</taxon>
        <taxon>Lacertibaenia</taxon>
        <taxon>Lacertidae</taxon>
        <taxon>Podarcis</taxon>
    </lineage>
</organism>
<feature type="region of interest" description="Disordered" evidence="4">
    <location>
        <begin position="1"/>
        <end position="173"/>
    </location>
</feature>
<feature type="region of interest" description="Disordered" evidence="4">
    <location>
        <begin position="2298"/>
        <end position="2317"/>
    </location>
</feature>
<dbReference type="EMBL" id="OX395138">
    <property type="protein sequence ID" value="CAI5789948.1"/>
    <property type="molecule type" value="Genomic_DNA"/>
</dbReference>
<keyword evidence="3" id="KW-0106">Calcium</keyword>
<reference evidence="6" key="1">
    <citation type="submission" date="2022-12" db="EMBL/GenBank/DDBJ databases">
        <authorList>
            <person name="Alioto T."/>
            <person name="Alioto T."/>
            <person name="Gomez Garrido J."/>
        </authorList>
    </citation>
    <scope>NUCLEOTIDE SEQUENCE</scope>
</reference>
<dbReference type="Proteomes" id="UP001178461">
    <property type="component" value="Chromosome 13"/>
</dbReference>
<evidence type="ECO:0000256" key="1">
    <source>
        <dbReference type="ARBA" id="ARBA00022723"/>
    </source>
</evidence>
<feature type="compositionally biased region" description="Polar residues" evidence="4">
    <location>
        <begin position="122"/>
        <end position="131"/>
    </location>
</feature>
<feature type="domain" description="EF-hand" evidence="5">
    <location>
        <begin position="725"/>
        <end position="760"/>
    </location>
</feature>
<dbReference type="GO" id="GO:0005509">
    <property type="term" value="F:calcium ion binding"/>
    <property type="evidence" value="ECO:0007669"/>
    <property type="project" value="InterPro"/>
</dbReference>
<feature type="region of interest" description="Disordered" evidence="4">
    <location>
        <begin position="2518"/>
        <end position="2540"/>
    </location>
</feature>
<feature type="domain" description="EF-hand" evidence="5">
    <location>
        <begin position="1846"/>
        <end position="1881"/>
    </location>
</feature>
<protein>
    <submittedName>
        <fullName evidence="6">EF-hand calcium-binding domain-containing protein 13 isoform X3</fullName>
    </submittedName>
</protein>
<feature type="compositionally biased region" description="Basic and acidic residues" evidence="4">
    <location>
        <begin position="81"/>
        <end position="114"/>
    </location>
</feature>
<gene>
    <name evidence="6" type="ORF">PODLI_1B038661</name>
</gene>